<organism evidence="3 4">
    <name type="scientific">Poritiphilus flavus</name>
    <dbReference type="NCBI Taxonomy" id="2697053"/>
    <lineage>
        <taxon>Bacteria</taxon>
        <taxon>Pseudomonadati</taxon>
        <taxon>Bacteroidota</taxon>
        <taxon>Flavobacteriia</taxon>
        <taxon>Flavobacteriales</taxon>
        <taxon>Flavobacteriaceae</taxon>
        <taxon>Poritiphilus</taxon>
    </lineage>
</organism>
<dbReference type="AlphaFoldDB" id="A0A6L9EIP6"/>
<sequence length="287" mass="31533">MKKRLKKMNFAALVLLAPIFFASCDRDETADDPIQEQQTFEVAELQASDESEQISEEILSIGEDVYATDEISVSSKGYASDFLPDCVTITTVVTDSTKEKTIDFGEGCELPNGNILSGIIYLSYLKDMEMASKSLSLSLENFTFNGVAVEGSASIERVRSNENGNPQSDAMADFSGTWPDGTTASFNGNRTREWIEGFGSGFWGDNVFLITGKATYVGQQGNTHVREVITPLRREMACRFIVSGVLEISRNDLTASLDFGDGTCDAKGELTYPDGSTEEIFLRRFLK</sequence>
<name>A0A6L9EIP6_9FLAO</name>
<comment type="caution">
    <text evidence="3">The sequence shown here is derived from an EMBL/GenBank/DDBJ whole genome shotgun (WGS) entry which is preliminary data.</text>
</comment>
<evidence type="ECO:0000256" key="1">
    <source>
        <dbReference type="SAM" id="MobiDB-lite"/>
    </source>
</evidence>
<dbReference type="Proteomes" id="UP000475249">
    <property type="component" value="Unassembled WGS sequence"/>
</dbReference>
<reference evidence="3 4" key="1">
    <citation type="submission" date="2020-01" db="EMBL/GenBank/DDBJ databases">
        <title>Bacteria diversity of Porities sp.</title>
        <authorList>
            <person name="Wang G."/>
        </authorList>
    </citation>
    <scope>NUCLEOTIDE SEQUENCE [LARGE SCALE GENOMIC DNA]</scope>
    <source>
        <strain evidence="3 4">R33</strain>
    </source>
</reference>
<dbReference type="RefSeq" id="WP_161437088.1">
    <property type="nucleotide sequence ID" value="NZ_WXYO01000008.1"/>
</dbReference>
<keyword evidence="4" id="KW-1185">Reference proteome</keyword>
<gene>
    <name evidence="3" type="ORF">GTQ38_18765</name>
</gene>
<proteinExistence type="predicted"/>
<evidence type="ECO:0000313" key="3">
    <source>
        <dbReference type="EMBL" id="NAS14059.1"/>
    </source>
</evidence>
<evidence type="ECO:0000256" key="2">
    <source>
        <dbReference type="SAM" id="SignalP"/>
    </source>
</evidence>
<feature type="region of interest" description="Disordered" evidence="1">
    <location>
        <begin position="159"/>
        <end position="179"/>
    </location>
</feature>
<keyword evidence="2" id="KW-0732">Signal</keyword>
<feature type="chain" id="PRO_5026817830" description="Lipoprotein" evidence="2">
    <location>
        <begin position="23"/>
        <end position="287"/>
    </location>
</feature>
<evidence type="ECO:0000313" key="4">
    <source>
        <dbReference type="Proteomes" id="UP000475249"/>
    </source>
</evidence>
<dbReference type="EMBL" id="WXYO01000008">
    <property type="protein sequence ID" value="NAS14059.1"/>
    <property type="molecule type" value="Genomic_DNA"/>
</dbReference>
<protein>
    <recommendedName>
        <fullName evidence="5">Lipoprotein</fullName>
    </recommendedName>
</protein>
<feature type="signal peptide" evidence="2">
    <location>
        <begin position="1"/>
        <end position="22"/>
    </location>
</feature>
<evidence type="ECO:0008006" key="5">
    <source>
        <dbReference type="Google" id="ProtNLM"/>
    </source>
</evidence>
<dbReference type="PROSITE" id="PS51257">
    <property type="entry name" value="PROKAR_LIPOPROTEIN"/>
    <property type="match status" value="1"/>
</dbReference>
<accession>A0A6L9EIP6</accession>